<reference evidence="2 3" key="1">
    <citation type="journal article" date="2017" name="Mycologia">
        <title>Bifiguratus adelaidae, gen. et sp. nov., a new member of Mucoromycotina in endophytic and soil-dwelling habitats.</title>
        <authorList>
            <person name="Torres-Cruz T.J."/>
            <person name="Billingsley Tobias T.L."/>
            <person name="Almatruk M."/>
            <person name="Hesse C."/>
            <person name="Kuske C.R."/>
            <person name="Desiro A."/>
            <person name="Benucci G.M."/>
            <person name="Bonito G."/>
            <person name="Stajich J.E."/>
            <person name="Dunlap C."/>
            <person name="Arnold A.E."/>
            <person name="Porras-Alfaro A."/>
        </authorList>
    </citation>
    <scope>NUCLEOTIDE SEQUENCE [LARGE SCALE GENOMIC DNA]</scope>
    <source>
        <strain evidence="2 3">AZ0501</strain>
    </source>
</reference>
<dbReference type="OrthoDB" id="1028014at2759"/>
<proteinExistence type="predicted"/>
<dbReference type="PANTHER" id="PTHR34776:SF1">
    <property type="entry name" value="F17F16.3 PROTEIN"/>
    <property type="match status" value="1"/>
</dbReference>
<comment type="caution">
    <text evidence="2">The sequence shown here is derived from an EMBL/GenBank/DDBJ whole genome shotgun (WGS) entry which is preliminary data.</text>
</comment>
<dbReference type="AlphaFoldDB" id="A0A261XX96"/>
<feature type="compositionally biased region" description="Basic and acidic residues" evidence="1">
    <location>
        <begin position="9"/>
        <end position="27"/>
    </location>
</feature>
<gene>
    <name evidence="2" type="ORF">BZG36_03133</name>
</gene>
<dbReference type="EMBL" id="MVBO01000112">
    <property type="protein sequence ID" value="OZJ02993.1"/>
    <property type="molecule type" value="Genomic_DNA"/>
</dbReference>
<feature type="compositionally biased region" description="Basic and acidic residues" evidence="1">
    <location>
        <begin position="37"/>
        <end position="63"/>
    </location>
</feature>
<keyword evidence="3" id="KW-1185">Reference proteome</keyword>
<feature type="region of interest" description="Disordered" evidence="1">
    <location>
        <begin position="1"/>
        <end position="63"/>
    </location>
</feature>
<protein>
    <submittedName>
        <fullName evidence="2">Uncharacterized protein</fullName>
    </submittedName>
</protein>
<sequence length="322" mass="36568">MVTTRKRNLKEGEETRKARKVEDKDEQASNEEAQVTDETKESLNGKAKEETSKETKETTSGLKDDRIIETGHIYFFYRPKVGVDKPEDPDDVQRLYMILKPDGGKSKSRLIIITRKKLPEIGQHAKYWAFVKKAANDVGELRDELKEEKYETKTKGTRVNQAARPLGEGVYAIVNHHNHSHIAYILTIPSEPSEIQESFNIGKEGSFVLSVKNPETANPPYAGLSPNQKAEFPQELQEKFRGRRFISLDPPDFLDYDYCEMLLIGASGDVVGELGKAGETLENMEEKDEVNVTKLGEEDAIFKQLKLHKEEHPVEPLHGEWS</sequence>
<evidence type="ECO:0000256" key="1">
    <source>
        <dbReference type="SAM" id="MobiDB-lite"/>
    </source>
</evidence>
<evidence type="ECO:0000313" key="3">
    <source>
        <dbReference type="Proteomes" id="UP000242875"/>
    </source>
</evidence>
<accession>A0A261XX96</accession>
<name>A0A261XX96_9FUNG</name>
<dbReference type="Proteomes" id="UP000242875">
    <property type="component" value="Unassembled WGS sequence"/>
</dbReference>
<dbReference type="PANTHER" id="PTHR34776">
    <property type="entry name" value="F17F16.3 PROTEIN"/>
    <property type="match status" value="1"/>
</dbReference>
<evidence type="ECO:0000313" key="2">
    <source>
        <dbReference type="EMBL" id="OZJ02993.1"/>
    </source>
</evidence>
<organism evidence="2 3">
    <name type="scientific">Bifiguratus adelaidae</name>
    <dbReference type="NCBI Taxonomy" id="1938954"/>
    <lineage>
        <taxon>Eukaryota</taxon>
        <taxon>Fungi</taxon>
        <taxon>Fungi incertae sedis</taxon>
        <taxon>Mucoromycota</taxon>
        <taxon>Mucoromycotina</taxon>
        <taxon>Endogonomycetes</taxon>
        <taxon>Endogonales</taxon>
        <taxon>Endogonales incertae sedis</taxon>
        <taxon>Bifiguratus</taxon>
    </lineage>
</organism>